<proteinExistence type="inferred from homology"/>
<dbReference type="Pfam" id="PF00723">
    <property type="entry name" value="Glyco_hydro_15"/>
    <property type="match status" value="1"/>
</dbReference>
<dbReference type="PRINTS" id="PR00736">
    <property type="entry name" value="GLHYDRLASE15"/>
</dbReference>
<evidence type="ECO:0000256" key="4">
    <source>
        <dbReference type="ARBA" id="ARBA00022801"/>
    </source>
</evidence>
<evidence type="ECO:0000259" key="8">
    <source>
        <dbReference type="Pfam" id="PF00723"/>
    </source>
</evidence>
<gene>
    <name evidence="9" type="ORF">M2319_003399</name>
</gene>
<keyword evidence="10" id="KW-1185">Reference proteome</keyword>
<evidence type="ECO:0000313" key="10">
    <source>
        <dbReference type="Proteomes" id="UP001209755"/>
    </source>
</evidence>
<protein>
    <recommendedName>
        <fullName evidence="3">glucan 1,4-alpha-glucosidase</fullName>
        <ecNumber evidence="3">3.2.1.3</ecNumber>
    </recommendedName>
</protein>
<feature type="domain" description="GH15-like" evidence="8">
    <location>
        <begin position="147"/>
        <end position="446"/>
    </location>
</feature>
<dbReference type="Gene3D" id="1.50.10.10">
    <property type="match status" value="1"/>
</dbReference>
<evidence type="ECO:0000256" key="7">
    <source>
        <dbReference type="ARBA" id="ARBA00023326"/>
    </source>
</evidence>
<dbReference type="Proteomes" id="UP001209755">
    <property type="component" value="Unassembled WGS sequence"/>
</dbReference>
<reference evidence="10" key="1">
    <citation type="submission" date="2023-07" db="EMBL/GenBank/DDBJ databases">
        <title>Genome sequencing of Purple Non-Sulfur Bacteria from various extreme environments.</title>
        <authorList>
            <person name="Mayer M."/>
        </authorList>
    </citation>
    <scope>NUCLEOTIDE SEQUENCE [LARGE SCALE GENOMIC DNA]</scope>
    <source>
        <strain evidence="10">DSM 17935</strain>
    </source>
</reference>
<comment type="caution">
    <text evidence="9">The sequence shown here is derived from an EMBL/GenBank/DDBJ whole genome shotgun (WGS) entry which is preliminary data.</text>
</comment>
<evidence type="ECO:0000256" key="2">
    <source>
        <dbReference type="ARBA" id="ARBA00006188"/>
    </source>
</evidence>
<evidence type="ECO:0000256" key="6">
    <source>
        <dbReference type="ARBA" id="ARBA00023295"/>
    </source>
</evidence>
<comment type="catalytic activity">
    <reaction evidence="1">
        <text>Hydrolysis of terminal (1-&gt;4)-linked alpha-D-glucose residues successively from non-reducing ends of the chains with release of beta-D-glucose.</text>
        <dbReference type="EC" id="3.2.1.3"/>
    </reaction>
</comment>
<dbReference type="GO" id="GO:0004339">
    <property type="term" value="F:glucan 1,4-alpha-glucosidase activity"/>
    <property type="evidence" value="ECO:0007669"/>
    <property type="project" value="UniProtKB-EC"/>
</dbReference>
<evidence type="ECO:0000256" key="3">
    <source>
        <dbReference type="ARBA" id="ARBA00012593"/>
    </source>
</evidence>
<keyword evidence="5" id="KW-0119">Carbohydrate metabolism</keyword>
<name>A0ABT3HF61_9HYPH</name>
<dbReference type="PANTHER" id="PTHR31616:SF9">
    <property type="entry name" value="GLUCOAMYLASE, INTRACELLULAR SPORULATION-SPECIFIC"/>
    <property type="match status" value="1"/>
</dbReference>
<dbReference type="SUPFAM" id="SSF48208">
    <property type="entry name" value="Six-hairpin glycosidases"/>
    <property type="match status" value="1"/>
</dbReference>
<dbReference type="InterPro" id="IPR000165">
    <property type="entry name" value="Glucoamylase"/>
</dbReference>
<dbReference type="InterPro" id="IPR008928">
    <property type="entry name" value="6-hairpin_glycosidase_sf"/>
</dbReference>
<keyword evidence="7" id="KW-0624">Polysaccharide degradation</keyword>
<dbReference type="RefSeq" id="WP_264602640.1">
    <property type="nucleotide sequence ID" value="NZ_JAOQNS010000010.1"/>
</dbReference>
<accession>A0ABT3HF61</accession>
<dbReference type="EMBL" id="JAOQNS010000010">
    <property type="protein sequence ID" value="MCW2309048.1"/>
    <property type="molecule type" value="Genomic_DNA"/>
</dbReference>
<dbReference type="InterPro" id="IPR012341">
    <property type="entry name" value="6hp_glycosidase-like_sf"/>
</dbReference>
<organism evidence="9 10">
    <name type="scientific">Rhodobium gokarnense</name>
    <dbReference type="NCBI Taxonomy" id="364296"/>
    <lineage>
        <taxon>Bacteria</taxon>
        <taxon>Pseudomonadati</taxon>
        <taxon>Pseudomonadota</taxon>
        <taxon>Alphaproteobacteria</taxon>
        <taxon>Hyphomicrobiales</taxon>
        <taxon>Rhodobiaceae</taxon>
        <taxon>Rhodobium</taxon>
    </lineage>
</organism>
<dbReference type="InterPro" id="IPR011613">
    <property type="entry name" value="GH15-like"/>
</dbReference>
<comment type="similarity">
    <text evidence="2">Belongs to the glycosyl hydrolase 15 family.</text>
</comment>
<evidence type="ECO:0000256" key="1">
    <source>
        <dbReference type="ARBA" id="ARBA00001863"/>
    </source>
</evidence>
<evidence type="ECO:0000256" key="5">
    <source>
        <dbReference type="ARBA" id="ARBA00023277"/>
    </source>
</evidence>
<evidence type="ECO:0000313" key="9">
    <source>
        <dbReference type="EMBL" id="MCW2309048.1"/>
    </source>
</evidence>
<sequence length="462" mass="49991">MAGLDAWIDGEEAVARRNMLAAISATHLVHRRPAFGQVVRPAKGSVLASPVSAYYDPDPDYFFHWQRDTAVILGALVALIDDGIFGKDGHETIADIVRFTLSLDALDGRAMAADPSFGEAAAPEVRQYLRSREELSEVHGDRVRMEPRFNPDGTLDILGWGRPQIDGVAARALVLRDYGNRHGFSQDLRRLVDADIDFTLRHASMESVDIWEERLCADYYTRSVQAALLGSAARDAGDPARAEVFGEAANRLGTLLDAHWSPERACYRAAAGTGIPGDRDIDFAVVFAALHSGRTTGPHSIADPRIQASFATLADIFAEDYAINRGRPAPAMGRFRGDVYQSGGAYFFSTLAAAELFYRLSALAAEGGLTATSENARFFAQTGIEAVMGHRQVSDALIARGDGFLDTVKAFTPADGALSEQFDQDDGRQTSAKHLTWSYAAFLTAASARREATRSIGPACKG</sequence>
<keyword evidence="6 9" id="KW-0326">Glycosidase</keyword>
<keyword evidence="4 9" id="KW-0378">Hydrolase</keyword>
<dbReference type="PANTHER" id="PTHR31616">
    <property type="entry name" value="TREHALASE"/>
    <property type="match status" value="1"/>
</dbReference>
<dbReference type="EC" id="3.2.1.3" evidence="3"/>